<proteinExistence type="predicted"/>
<evidence type="ECO:0000313" key="2">
    <source>
        <dbReference type="Proteomes" id="UP001597641"/>
    </source>
</evidence>
<dbReference type="Proteomes" id="UP001597641">
    <property type="component" value="Unassembled WGS sequence"/>
</dbReference>
<accession>A0ABW6BWZ5</accession>
<name>A0ABW6BWZ5_9BACT</name>
<sequence>MSIQNPASPQMLSLYEHVTSCDPVVTDGRYAYVTLRTGRTCTNAAVNQLDIVDIKDVQNPFLVKAYNMTNPNGLGIDRNLLFVCDDGLKVYDAIDVTDIQLNQHFKINAYDVIPDNGRLLVIGSDGFYQYTYNDNSIELLSKIDVTPES</sequence>
<dbReference type="EMBL" id="JBHUOX010000011">
    <property type="protein sequence ID" value="MFD3001656.1"/>
    <property type="molecule type" value="Genomic_DNA"/>
</dbReference>
<evidence type="ECO:0008006" key="3">
    <source>
        <dbReference type="Google" id="ProtNLM"/>
    </source>
</evidence>
<evidence type="ECO:0000313" key="1">
    <source>
        <dbReference type="EMBL" id="MFD3001656.1"/>
    </source>
</evidence>
<dbReference type="RefSeq" id="WP_377485974.1">
    <property type="nucleotide sequence ID" value="NZ_JBHUOX010000011.1"/>
</dbReference>
<protein>
    <recommendedName>
        <fullName evidence="3">LVIVD repeat-containing protein</fullName>
    </recommendedName>
</protein>
<dbReference type="SUPFAM" id="SSF75011">
    <property type="entry name" value="3-carboxy-cis,cis-mucoante lactonizing enzyme"/>
    <property type="match status" value="1"/>
</dbReference>
<gene>
    <name evidence="1" type="ORF">ACFS7Z_14890</name>
</gene>
<keyword evidence="2" id="KW-1185">Reference proteome</keyword>
<organism evidence="1 2">
    <name type="scientific">Pontibacter toksunensis</name>
    <dbReference type="NCBI Taxonomy" id="1332631"/>
    <lineage>
        <taxon>Bacteria</taxon>
        <taxon>Pseudomonadati</taxon>
        <taxon>Bacteroidota</taxon>
        <taxon>Cytophagia</taxon>
        <taxon>Cytophagales</taxon>
        <taxon>Hymenobacteraceae</taxon>
        <taxon>Pontibacter</taxon>
    </lineage>
</organism>
<comment type="caution">
    <text evidence="1">The sequence shown here is derived from an EMBL/GenBank/DDBJ whole genome shotgun (WGS) entry which is preliminary data.</text>
</comment>
<reference evidence="2" key="1">
    <citation type="journal article" date="2019" name="Int. J. Syst. Evol. Microbiol.">
        <title>The Global Catalogue of Microorganisms (GCM) 10K type strain sequencing project: providing services to taxonomists for standard genome sequencing and annotation.</title>
        <authorList>
            <consortium name="The Broad Institute Genomics Platform"/>
            <consortium name="The Broad Institute Genome Sequencing Center for Infectious Disease"/>
            <person name="Wu L."/>
            <person name="Ma J."/>
        </authorList>
    </citation>
    <scope>NUCLEOTIDE SEQUENCE [LARGE SCALE GENOMIC DNA]</scope>
    <source>
        <strain evidence="2">KCTC 23984</strain>
    </source>
</reference>